<name>A0ABQ1ZLW7_9BACL</name>
<gene>
    <name evidence="2" type="ORF">GCM10007362_01530</name>
</gene>
<accession>A0ABQ1ZLW7</accession>
<dbReference type="PROSITE" id="PS51257">
    <property type="entry name" value="PROKAR_LIPOPROTEIN"/>
    <property type="match status" value="1"/>
</dbReference>
<comment type="caution">
    <text evidence="2">The sequence shown here is derived from an EMBL/GenBank/DDBJ whole genome shotgun (WGS) entry which is preliminary data.</text>
</comment>
<feature type="signal peptide" evidence="1">
    <location>
        <begin position="1"/>
        <end position="21"/>
    </location>
</feature>
<dbReference type="Proteomes" id="UP000605427">
    <property type="component" value="Unassembled WGS sequence"/>
</dbReference>
<dbReference type="NCBIfam" id="NF033433">
    <property type="entry name" value="NisI_immun_dup"/>
    <property type="match status" value="1"/>
</dbReference>
<protein>
    <recommendedName>
        <fullName evidence="4">DUF3221 domain-containing protein</fullName>
    </recommendedName>
</protein>
<keyword evidence="1" id="KW-0732">Signal</keyword>
<proteinExistence type="predicted"/>
<evidence type="ECO:0008006" key="4">
    <source>
        <dbReference type="Google" id="ProtNLM"/>
    </source>
</evidence>
<dbReference type="EMBL" id="BMDD01000001">
    <property type="protein sequence ID" value="GGH67984.1"/>
    <property type="molecule type" value="Genomic_DNA"/>
</dbReference>
<feature type="chain" id="PRO_5046888175" description="DUF3221 domain-containing protein" evidence="1">
    <location>
        <begin position="22"/>
        <end position="108"/>
    </location>
</feature>
<evidence type="ECO:0000313" key="3">
    <source>
        <dbReference type="Proteomes" id="UP000605427"/>
    </source>
</evidence>
<organism evidence="2 3">
    <name type="scientific">Saccharibacillus endophyticus</name>
    <dbReference type="NCBI Taxonomy" id="2060666"/>
    <lineage>
        <taxon>Bacteria</taxon>
        <taxon>Bacillati</taxon>
        <taxon>Bacillota</taxon>
        <taxon>Bacilli</taxon>
        <taxon>Bacillales</taxon>
        <taxon>Paenibacillaceae</taxon>
        <taxon>Saccharibacillus</taxon>
    </lineage>
</organism>
<evidence type="ECO:0000256" key="1">
    <source>
        <dbReference type="SAM" id="SignalP"/>
    </source>
</evidence>
<keyword evidence="3" id="KW-1185">Reference proteome</keyword>
<reference evidence="3" key="1">
    <citation type="journal article" date="2019" name="Int. J. Syst. Evol. Microbiol.">
        <title>The Global Catalogue of Microorganisms (GCM) 10K type strain sequencing project: providing services to taxonomists for standard genome sequencing and annotation.</title>
        <authorList>
            <consortium name="The Broad Institute Genomics Platform"/>
            <consortium name="The Broad Institute Genome Sequencing Center for Infectious Disease"/>
            <person name="Wu L."/>
            <person name="Ma J."/>
        </authorList>
    </citation>
    <scope>NUCLEOTIDE SEQUENCE [LARGE SCALE GENOMIC DNA]</scope>
    <source>
        <strain evidence="3">CCM 8702</strain>
    </source>
</reference>
<dbReference type="RefSeq" id="WP_172237676.1">
    <property type="nucleotide sequence ID" value="NZ_BMDD01000001.1"/>
</dbReference>
<sequence length="108" mass="11518">MKSLFTVFLALLFVTGCSTQSEGTYPNVVSLNGNLYGVSLEKVTQDNIGNQLGEVKRIAKVMPKANEEANDTPVGSKLFEIKGIAPSEAIAVEINGTYQKATLNGPLN</sequence>
<evidence type="ECO:0000313" key="2">
    <source>
        <dbReference type="EMBL" id="GGH67984.1"/>
    </source>
</evidence>